<keyword evidence="3" id="KW-1185">Reference proteome</keyword>
<organism evidence="2 3">
    <name type="scientific">Lithocarpus litseifolius</name>
    <dbReference type="NCBI Taxonomy" id="425828"/>
    <lineage>
        <taxon>Eukaryota</taxon>
        <taxon>Viridiplantae</taxon>
        <taxon>Streptophyta</taxon>
        <taxon>Embryophyta</taxon>
        <taxon>Tracheophyta</taxon>
        <taxon>Spermatophyta</taxon>
        <taxon>Magnoliopsida</taxon>
        <taxon>eudicotyledons</taxon>
        <taxon>Gunneridae</taxon>
        <taxon>Pentapetalae</taxon>
        <taxon>rosids</taxon>
        <taxon>fabids</taxon>
        <taxon>Fagales</taxon>
        <taxon>Fagaceae</taxon>
        <taxon>Lithocarpus</taxon>
    </lineage>
</organism>
<dbReference type="EMBL" id="JAZDWU010000009">
    <property type="protein sequence ID" value="KAK9991938.1"/>
    <property type="molecule type" value="Genomic_DNA"/>
</dbReference>
<dbReference type="Proteomes" id="UP001459277">
    <property type="component" value="Unassembled WGS sequence"/>
</dbReference>
<proteinExistence type="predicted"/>
<protein>
    <submittedName>
        <fullName evidence="2">Uncharacterized protein</fullName>
    </submittedName>
</protein>
<evidence type="ECO:0000313" key="3">
    <source>
        <dbReference type="Proteomes" id="UP001459277"/>
    </source>
</evidence>
<evidence type="ECO:0000256" key="1">
    <source>
        <dbReference type="SAM" id="MobiDB-lite"/>
    </source>
</evidence>
<gene>
    <name evidence="2" type="ORF">SO802_026923</name>
</gene>
<feature type="compositionally biased region" description="Basic and acidic residues" evidence="1">
    <location>
        <begin position="194"/>
        <end position="205"/>
    </location>
</feature>
<reference evidence="2 3" key="1">
    <citation type="submission" date="2024-01" db="EMBL/GenBank/DDBJ databases">
        <title>A telomere-to-telomere, gap-free genome of sweet tea (Lithocarpus litseifolius).</title>
        <authorList>
            <person name="Zhou J."/>
        </authorList>
    </citation>
    <scope>NUCLEOTIDE SEQUENCE [LARGE SCALE GENOMIC DNA]</scope>
    <source>
        <strain evidence="2">Zhou-2022a</strain>
        <tissue evidence="2">Leaf</tissue>
    </source>
</reference>
<dbReference type="AlphaFoldDB" id="A0AAW2C340"/>
<feature type="compositionally biased region" description="Polar residues" evidence="1">
    <location>
        <begin position="182"/>
        <end position="193"/>
    </location>
</feature>
<evidence type="ECO:0000313" key="2">
    <source>
        <dbReference type="EMBL" id="KAK9991938.1"/>
    </source>
</evidence>
<comment type="caution">
    <text evidence="2">The sequence shown here is derived from an EMBL/GenBank/DDBJ whole genome shotgun (WGS) entry which is preliminary data.</text>
</comment>
<sequence length="205" mass="22460">MPEDSPAPYFMGLKRKLRPGLLDVMEVASGSKVPKPSSLHPLPLNQLEAAHRAEEIVVSSHQLTKDKESRCVAAVKAFEVAEKKSEDLVTKLAEANFKAYSASKEVDEGKDSPSKILPLADVSFEVVEQAEDAEKVDDASKKPTKNAPKWSVKENEASQHMEIVMASSPLPPKEDPKIKGPSFTTLDSTQPPKTQKDKLVIKMKS</sequence>
<name>A0AAW2C340_9ROSI</name>
<feature type="region of interest" description="Disordered" evidence="1">
    <location>
        <begin position="130"/>
        <end position="205"/>
    </location>
</feature>
<accession>A0AAW2C340</accession>
<feature type="compositionally biased region" description="Basic and acidic residues" evidence="1">
    <location>
        <begin position="132"/>
        <end position="141"/>
    </location>
</feature>